<dbReference type="EMBL" id="AAFI02000158">
    <property type="protein sequence ID" value="EAL62359.1"/>
    <property type="molecule type" value="Genomic_DNA"/>
</dbReference>
<sequence>MIKIFFLYVLFIFSHSFVNSQSTIGLDGVMLRSLDGDDVSRIFILDTSDSPPSFDFRGFSNQGTILNNSNIFEKDAVAYKLSSTLGLASIPLTFYFQYFNNSDYQLIYDDINQFIPNCITSIFMPTFIIEYEEINDQDGFQYGSDQFLGYVDLAQLQYKFDYKYINYKTPSFFEDAMVFQLNVTSIGDYENLITIVLYFSSYPVYLGDGKIMSSELLRFDILINDYFNSDINKQSSSECIVNSNGNGNDSDGGDDDGDDGSGSPIKIGCISTGASNNLNSKLAVTSFFAVLEYDISMNNNNKININGFPLAASFSWLPTAKVNVDNEISVANIYTDTHNINTNDAIIFGSNFVPVAITGNVNSKFLIQSFDVERPNVVLWTSYFGIPSKHDFDNSSNNINSTFSFNLIIIIMSLILFTY</sequence>
<reference evidence="3 4" key="1">
    <citation type="journal article" date="2005" name="Nature">
        <title>The genome of the social amoeba Dictyostelium discoideum.</title>
        <authorList>
            <consortium name="The Dictyostelium discoideum Sequencing Consortium"/>
            <person name="Eichinger L."/>
            <person name="Pachebat J.A."/>
            <person name="Glockner G."/>
            <person name="Rajandream M.A."/>
            <person name="Sucgang R."/>
            <person name="Berriman M."/>
            <person name="Song J."/>
            <person name="Olsen R."/>
            <person name="Szafranski K."/>
            <person name="Xu Q."/>
            <person name="Tunggal B."/>
            <person name="Kummerfeld S."/>
            <person name="Madera M."/>
            <person name="Konfortov B.A."/>
            <person name="Rivero F."/>
            <person name="Bankier A.T."/>
            <person name="Lehmann R."/>
            <person name="Hamlin N."/>
            <person name="Davies R."/>
            <person name="Gaudet P."/>
            <person name="Fey P."/>
            <person name="Pilcher K."/>
            <person name="Chen G."/>
            <person name="Saunders D."/>
            <person name="Sodergren E."/>
            <person name="Davis P."/>
            <person name="Kerhornou A."/>
            <person name="Nie X."/>
            <person name="Hall N."/>
            <person name="Anjard C."/>
            <person name="Hemphill L."/>
            <person name="Bason N."/>
            <person name="Farbrother P."/>
            <person name="Desany B."/>
            <person name="Just E."/>
            <person name="Morio T."/>
            <person name="Rost R."/>
            <person name="Churcher C."/>
            <person name="Cooper J."/>
            <person name="Haydock S."/>
            <person name="van Driessche N."/>
            <person name="Cronin A."/>
            <person name="Goodhead I."/>
            <person name="Muzny D."/>
            <person name="Mourier T."/>
            <person name="Pain A."/>
            <person name="Lu M."/>
            <person name="Harper D."/>
            <person name="Lindsay R."/>
            <person name="Hauser H."/>
            <person name="James K."/>
            <person name="Quiles M."/>
            <person name="Madan Babu M."/>
            <person name="Saito T."/>
            <person name="Buchrieser C."/>
            <person name="Wardroper A."/>
            <person name="Felder M."/>
            <person name="Thangavelu M."/>
            <person name="Johnson D."/>
            <person name="Knights A."/>
            <person name="Loulseged H."/>
            <person name="Mungall K."/>
            <person name="Oliver K."/>
            <person name="Price C."/>
            <person name="Quail M.A."/>
            <person name="Urushihara H."/>
            <person name="Hernandez J."/>
            <person name="Rabbinowitsch E."/>
            <person name="Steffen D."/>
            <person name="Sanders M."/>
            <person name="Ma J."/>
            <person name="Kohara Y."/>
            <person name="Sharp S."/>
            <person name="Simmonds M."/>
            <person name="Spiegler S."/>
            <person name="Tivey A."/>
            <person name="Sugano S."/>
            <person name="White B."/>
            <person name="Walker D."/>
            <person name="Woodward J."/>
            <person name="Winckler T."/>
            <person name="Tanaka Y."/>
            <person name="Shaulsky G."/>
            <person name="Schleicher M."/>
            <person name="Weinstock G."/>
            <person name="Rosenthal A."/>
            <person name="Cox E.C."/>
            <person name="Chisholm R.L."/>
            <person name="Gibbs R."/>
            <person name="Loomis W.F."/>
            <person name="Platzer M."/>
            <person name="Kay R.R."/>
            <person name="Williams J."/>
            <person name="Dear P.H."/>
            <person name="Noegel A.A."/>
            <person name="Barrell B."/>
            <person name="Kuspa A."/>
        </authorList>
    </citation>
    <scope>NUCLEOTIDE SEQUENCE [LARGE SCALE GENOMIC DNA]</scope>
    <source>
        <strain evidence="3 4">AX4</strain>
    </source>
</reference>
<comment type="caution">
    <text evidence="3">The sequence shown here is derived from an EMBL/GenBank/DDBJ whole genome shotgun (WGS) entry which is preliminary data.</text>
</comment>
<keyword evidence="2" id="KW-0732">Signal</keyword>
<dbReference type="AlphaFoldDB" id="Q54GG7"/>
<protein>
    <submittedName>
        <fullName evidence="3">Uncharacterized protein</fullName>
    </submittedName>
</protein>
<proteinExistence type="predicted"/>
<feature type="chain" id="PRO_5004249580" evidence="2">
    <location>
        <begin position="21"/>
        <end position="419"/>
    </location>
</feature>
<dbReference type="KEGG" id="ddi:DDB_G0290175"/>
<gene>
    <name evidence="3" type="ORF">DDB_G0290175</name>
</gene>
<feature type="region of interest" description="Disordered" evidence="1">
    <location>
        <begin position="238"/>
        <end position="258"/>
    </location>
</feature>
<dbReference type="PaxDb" id="44689-DDB0188758"/>
<dbReference type="PANTHER" id="PTHR38085:SF1">
    <property type="match status" value="1"/>
</dbReference>
<dbReference type="Proteomes" id="UP000002195">
    <property type="component" value="Unassembled WGS sequence"/>
</dbReference>
<dbReference type="OMA" id="SSECIVN"/>
<dbReference type="VEuPathDB" id="AmoebaDB:DDB_G0290175"/>
<evidence type="ECO:0000313" key="4">
    <source>
        <dbReference type="Proteomes" id="UP000002195"/>
    </source>
</evidence>
<dbReference type="GeneID" id="8627517"/>
<dbReference type="HOGENOM" id="CLU_587166_0_0_1"/>
<dbReference type="FunCoup" id="Q54GG7">
    <property type="interactions" value="6"/>
</dbReference>
<name>Q54GG7_DICDI</name>
<evidence type="ECO:0000256" key="2">
    <source>
        <dbReference type="SAM" id="SignalP"/>
    </source>
</evidence>
<dbReference type="dictyBase" id="DDB_G0290175"/>
<dbReference type="PhylomeDB" id="Q54GG7"/>
<dbReference type="InParanoid" id="Q54GG7"/>
<dbReference type="RefSeq" id="XP_635861.1">
    <property type="nucleotide sequence ID" value="XM_630769.1"/>
</dbReference>
<evidence type="ECO:0000256" key="1">
    <source>
        <dbReference type="SAM" id="MobiDB-lite"/>
    </source>
</evidence>
<accession>Q54GG7</accession>
<organism evidence="3 4">
    <name type="scientific">Dictyostelium discoideum</name>
    <name type="common">Social amoeba</name>
    <dbReference type="NCBI Taxonomy" id="44689"/>
    <lineage>
        <taxon>Eukaryota</taxon>
        <taxon>Amoebozoa</taxon>
        <taxon>Evosea</taxon>
        <taxon>Eumycetozoa</taxon>
        <taxon>Dictyostelia</taxon>
        <taxon>Dictyosteliales</taxon>
        <taxon>Dictyosteliaceae</taxon>
        <taxon>Dictyostelium</taxon>
    </lineage>
</organism>
<evidence type="ECO:0000313" key="3">
    <source>
        <dbReference type="EMBL" id="EAL62359.1"/>
    </source>
</evidence>
<feature type="signal peptide" evidence="2">
    <location>
        <begin position="1"/>
        <end position="20"/>
    </location>
</feature>
<dbReference type="PANTHER" id="PTHR38085">
    <property type="match status" value="1"/>
</dbReference>
<keyword evidence="4" id="KW-1185">Reference proteome</keyword>